<dbReference type="AlphaFoldDB" id="B9XA49"/>
<comment type="caution">
    <text evidence="1">The sequence shown here is derived from an EMBL/GenBank/DDBJ whole genome shotgun (WGS) entry which is preliminary data.</text>
</comment>
<dbReference type="EMBL" id="ABOX02000001">
    <property type="protein sequence ID" value="EEF63390.1"/>
    <property type="molecule type" value="Genomic_DNA"/>
</dbReference>
<evidence type="ECO:0000313" key="2">
    <source>
        <dbReference type="Proteomes" id="UP000003688"/>
    </source>
</evidence>
<organism evidence="1 2">
    <name type="scientific">Pedosphaera parvula (strain Ellin514)</name>
    <dbReference type="NCBI Taxonomy" id="320771"/>
    <lineage>
        <taxon>Bacteria</taxon>
        <taxon>Pseudomonadati</taxon>
        <taxon>Verrucomicrobiota</taxon>
        <taxon>Pedosphaerae</taxon>
        <taxon>Pedosphaerales</taxon>
        <taxon>Pedosphaeraceae</taxon>
        <taxon>Pedosphaera</taxon>
    </lineage>
</organism>
<gene>
    <name evidence="1" type="ORF">Cflav_PD6025</name>
</gene>
<reference evidence="1 2" key="1">
    <citation type="journal article" date="2011" name="J. Bacteriol.">
        <title>Genome sequence of 'Pedosphaera parvula' Ellin514, an aerobic Verrucomicrobial isolate from pasture soil.</title>
        <authorList>
            <person name="Kant R."/>
            <person name="van Passel M.W."/>
            <person name="Sangwan P."/>
            <person name="Palva A."/>
            <person name="Lucas S."/>
            <person name="Copeland A."/>
            <person name="Lapidus A."/>
            <person name="Glavina Del Rio T."/>
            <person name="Dalin E."/>
            <person name="Tice H."/>
            <person name="Bruce D."/>
            <person name="Goodwin L."/>
            <person name="Pitluck S."/>
            <person name="Chertkov O."/>
            <person name="Larimer F.W."/>
            <person name="Land M.L."/>
            <person name="Hauser L."/>
            <person name="Brettin T.S."/>
            <person name="Detter J.C."/>
            <person name="Han S."/>
            <person name="de Vos W.M."/>
            <person name="Janssen P.H."/>
            <person name="Smidt H."/>
        </authorList>
    </citation>
    <scope>NUCLEOTIDE SEQUENCE [LARGE SCALE GENOMIC DNA]</scope>
    <source>
        <strain evidence="1 2">Ellin514</strain>
    </source>
</reference>
<accession>B9XA49</accession>
<sequence length="114" mass="12564">MSPLPKALTQTRLTTLIALSFLRRRHEAFRISHSGAGNEYCLPFVCRFTRLEGEVYHTSAPITWAATNGLPPSLMVYKTVPQSFSKGVVSNAMALGSFKPTNLIPVTDKGVIHF</sequence>
<evidence type="ECO:0000313" key="1">
    <source>
        <dbReference type="EMBL" id="EEF63390.1"/>
    </source>
</evidence>
<dbReference type="STRING" id="320771.Cflav_PD6025"/>
<proteinExistence type="predicted"/>
<protein>
    <submittedName>
        <fullName evidence="1">Uncharacterized protein</fullName>
    </submittedName>
</protein>
<name>B9XA49_PEDPL</name>
<dbReference type="Proteomes" id="UP000003688">
    <property type="component" value="Unassembled WGS sequence"/>
</dbReference>
<keyword evidence="2" id="KW-1185">Reference proteome</keyword>